<keyword evidence="2" id="KW-0238">DNA-binding</keyword>
<dbReference type="SUPFAM" id="SSF55781">
    <property type="entry name" value="GAF domain-like"/>
    <property type="match status" value="1"/>
</dbReference>
<dbReference type="SUPFAM" id="SSF46785">
    <property type="entry name" value="Winged helix' DNA-binding domain"/>
    <property type="match status" value="1"/>
</dbReference>
<evidence type="ECO:0000259" key="4">
    <source>
        <dbReference type="PROSITE" id="PS51077"/>
    </source>
</evidence>
<dbReference type="Pfam" id="PF09339">
    <property type="entry name" value="HTH_IclR"/>
    <property type="match status" value="1"/>
</dbReference>
<reference evidence="6 7" key="1">
    <citation type="submission" date="2021-07" db="EMBL/GenBank/DDBJ databases">
        <title>Paenibacillus radiodurans sp. nov., isolated from the southeastern edge of Tengger Desert.</title>
        <authorList>
            <person name="Zhang G."/>
        </authorList>
    </citation>
    <scope>NUCLEOTIDE SEQUENCE [LARGE SCALE GENOMIC DNA]</scope>
    <source>
        <strain evidence="6 7">CCM 7311</strain>
    </source>
</reference>
<evidence type="ECO:0000256" key="1">
    <source>
        <dbReference type="ARBA" id="ARBA00023015"/>
    </source>
</evidence>
<feature type="domain" description="IclR-ED" evidence="5">
    <location>
        <begin position="72"/>
        <end position="252"/>
    </location>
</feature>
<dbReference type="InterPro" id="IPR014757">
    <property type="entry name" value="Tscrpt_reg_IclR_C"/>
</dbReference>
<dbReference type="Pfam" id="PF01614">
    <property type="entry name" value="IclR_C"/>
    <property type="match status" value="1"/>
</dbReference>
<dbReference type="InterPro" id="IPR036390">
    <property type="entry name" value="WH_DNA-bd_sf"/>
</dbReference>
<keyword evidence="3" id="KW-0804">Transcription</keyword>
<dbReference type="SMART" id="SM00346">
    <property type="entry name" value="HTH_ICLR"/>
    <property type="match status" value="1"/>
</dbReference>
<keyword evidence="7" id="KW-1185">Reference proteome</keyword>
<accession>A0ABS7C7A6</accession>
<evidence type="ECO:0000313" key="6">
    <source>
        <dbReference type="EMBL" id="MBW7456759.1"/>
    </source>
</evidence>
<dbReference type="PANTHER" id="PTHR30136:SF24">
    <property type="entry name" value="HTH-TYPE TRANSCRIPTIONAL REPRESSOR ALLR"/>
    <property type="match status" value="1"/>
</dbReference>
<dbReference type="InterPro" id="IPR029016">
    <property type="entry name" value="GAF-like_dom_sf"/>
</dbReference>
<dbReference type="RefSeq" id="WP_210040238.1">
    <property type="nucleotide sequence ID" value="NZ_JBHLVU010000007.1"/>
</dbReference>
<dbReference type="PROSITE" id="PS51077">
    <property type="entry name" value="HTH_ICLR"/>
    <property type="match status" value="1"/>
</dbReference>
<sequence>MEKSTKKDYSVPALDKAVLILHALAEQGWLSALELHAQLNIPKSTVFVLLNSLSRSRMVERHADGRYGLGHATFLLGMSYFRDLDIRRMARPHLESLVSQTPYTAHLAVLAGQQPVYIDKVEGSGFVRFATFIGQSLPLHLSGVGKALAAGMSREQVANALEEFPDMRDAEKSAQQLLEDVQFIRQHGFSIEDEQMEEGIRCIGSPVYDLSGNIVASISITSLSQDLPAIKFNSMGQKVREAAIHISQELGFKE</sequence>
<evidence type="ECO:0000256" key="3">
    <source>
        <dbReference type="ARBA" id="ARBA00023163"/>
    </source>
</evidence>
<feature type="domain" description="HTH iclR-type" evidence="4">
    <location>
        <begin position="11"/>
        <end position="71"/>
    </location>
</feature>
<evidence type="ECO:0000259" key="5">
    <source>
        <dbReference type="PROSITE" id="PS51078"/>
    </source>
</evidence>
<protein>
    <submittedName>
        <fullName evidence="6">IclR family transcriptional regulator</fullName>
    </submittedName>
</protein>
<dbReference type="PANTHER" id="PTHR30136">
    <property type="entry name" value="HELIX-TURN-HELIX TRANSCRIPTIONAL REGULATOR, ICLR FAMILY"/>
    <property type="match status" value="1"/>
</dbReference>
<organism evidence="6 7">
    <name type="scientific">Paenibacillus sepulcri</name>
    <dbReference type="NCBI Taxonomy" id="359917"/>
    <lineage>
        <taxon>Bacteria</taxon>
        <taxon>Bacillati</taxon>
        <taxon>Bacillota</taxon>
        <taxon>Bacilli</taxon>
        <taxon>Bacillales</taxon>
        <taxon>Paenibacillaceae</taxon>
        <taxon>Paenibacillus</taxon>
    </lineage>
</organism>
<dbReference type="InterPro" id="IPR050707">
    <property type="entry name" value="HTH_MetabolicPath_Reg"/>
</dbReference>
<dbReference type="EMBL" id="JAHZIK010000657">
    <property type="protein sequence ID" value="MBW7456759.1"/>
    <property type="molecule type" value="Genomic_DNA"/>
</dbReference>
<keyword evidence="1" id="KW-0805">Transcription regulation</keyword>
<name>A0ABS7C7A6_9BACL</name>
<evidence type="ECO:0000313" key="7">
    <source>
        <dbReference type="Proteomes" id="UP001519887"/>
    </source>
</evidence>
<dbReference type="Proteomes" id="UP001519887">
    <property type="component" value="Unassembled WGS sequence"/>
</dbReference>
<dbReference type="PROSITE" id="PS51078">
    <property type="entry name" value="ICLR_ED"/>
    <property type="match status" value="1"/>
</dbReference>
<proteinExistence type="predicted"/>
<dbReference type="InterPro" id="IPR036388">
    <property type="entry name" value="WH-like_DNA-bd_sf"/>
</dbReference>
<gene>
    <name evidence="6" type="ORF">K0U00_22225</name>
</gene>
<comment type="caution">
    <text evidence="6">The sequence shown here is derived from an EMBL/GenBank/DDBJ whole genome shotgun (WGS) entry which is preliminary data.</text>
</comment>
<dbReference type="Gene3D" id="3.30.450.40">
    <property type="match status" value="1"/>
</dbReference>
<dbReference type="Gene3D" id="1.10.10.10">
    <property type="entry name" value="Winged helix-like DNA-binding domain superfamily/Winged helix DNA-binding domain"/>
    <property type="match status" value="1"/>
</dbReference>
<evidence type="ECO:0000256" key="2">
    <source>
        <dbReference type="ARBA" id="ARBA00023125"/>
    </source>
</evidence>
<dbReference type="InterPro" id="IPR005471">
    <property type="entry name" value="Tscrpt_reg_IclR_N"/>
</dbReference>